<dbReference type="PANTHER" id="PTHR44757">
    <property type="entry name" value="DIGUANYLATE CYCLASE DGCP"/>
    <property type="match status" value="1"/>
</dbReference>
<dbReference type="PROSITE" id="PS50112">
    <property type="entry name" value="PAS"/>
    <property type="match status" value="1"/>
</dbReference>
<dbReference type="Pfam" id="PF00563">
    <property type="entry name" value="EAL"/>
    <property type="match status" value="1"/>
</dbReference>
<name>A0ABS8DBE0_9NEIS</name>
<dbReference type="SMART" id="SM00267">
    <property type="entry name" value="GGDEF"/>
    <property type="match status" value="1"/>
</dbReference>
<dbReference type="SMART" id="SM00086">
    <property type="entry name" value="PAC"/>
    <property type="match status" value="1"/>
</dbReference>
<dbReference type="InterPro" id="IPR029787">
    <property type="entry name" value="Nucleotide_cyclase"/>
</dbReference>
<sequence>MDIPLLLPLANKRYKRRIAFIISMLLLVVLVVSTTASIIWRLRNDTIDRQVALDNLTARAMEDQLTQSLTIVERTLTLAGTDPKNGERLSFYLQQAPYLRSISIIDAQHRITHSTTQSNVGIQIDNTDYMPFSDDPVPVLRSGKLLGGRDFADSRPINWDGKDDTDISFIPVSLDVPQPNGHWHTVIATINPDYFLNFYLSHLSSEQGQVLLLRYDGTPLIQSHQRITSQVFTQALKKRLKVSEVDNYTDVAPNGEQLLTSYRASRSYPYILVVRANRASVLAAWRQEAITSSIIVGIVLLLTLGTAIFFFFRMEKLERIRQQDEHQLNIAAAAFETQQGIIVTDSETNVLRVNPAFTEITGYSAEEMIGKTPRILSSGKHNLPFYQAMWKQIVETGFWSGEIWNRRKTGEVYPEWLTITAIKNSSAIVSHYVATLTDITQRKEAEEEIRHLAYYDPLTKLPNRRLLLEKLQEAVNSDNHQHMIGALLFIDLDNFKQLNDTLGHDYGDLLLQEVGIRLNQNLQVGDTVARLGGDEFILILNHLSHDYHNAVKRAEAIGEHFRITLNQPYHLAEHEYITTPSIGIAMFGKSDITADELLKHADLALYSAKSSGRNAVSFFDLTMQTNLTERTNLEAALRQGIAQDQLKLYIQPQMKQDCTVYGGEVLVRWQHPTLGLLSPDKFIPLAEETDLIIPMGNWVLTAACKLLKQFSQDEHLKHFSLSVNVSVKQLHLADFVEQVQSTLLETGAPASQLMLEITESGLIDNMADSIRKMERLTKLGVRFSLDDFGTGYSSLSYLKKLPLTQVKIDQSFVRGIHFDANDAAIVRSIIALASAMHLQVTAEGVENREQLEYLQALGCDSYQGYLLGRPAPWQSVIQQLRDCHFKLLTAENNPSTV</sequence>
<evidence type="ECO:0000259" key="4">
    <source>
        <dbReference type="PROSITE" id="PS50883"/>
    </source>
</evidence>
<dbReference type="SMART" id="SM00052">
    <property type="entry name" value="EAL"/>
    <property type="match status" value="1"/>
</dbReference>
<dbReference type="InterPro" id="IPR035919">
    <property type="entry name" value="EAL_sf"/>
</dbReference>
<feature type="transmembrane region" description="Helical" evidence="1">
    <location>
        <begin position="290"/>
        <end position="312"/>
    </location>
</feature>
<feature type="transmembrane region" description="Helical" evidence="1">
    <location>
        <begin position="18"/>
        <end position="40"/>
    </location>
</feature>
<dbReference type="InterPro" id="IPR001633">
    <property type="entry name" value="EAL_dom"/>
</dbReference>
<dbReference type="Proteomes" id="UP001165395">
    <property type="component" value="Unassembled WGS sequence"/>
</dbReference>
<dbReference type="PROSITE" id="PS50113">
    <property type="entry name" value="PAC"/>
    <property type="match status" value="1"/>
</dbReference>
<organism evidence="6 7">
    <name type="scientific">Leeia speluncae</name>
    <dbReference type="NCBI Taxonomy" id="2884804"/>
    <lineage>
        <taxon>Bacteria</taxon>
        <taxon>Pseudomonadati</taxon>
        <taxon>Pseudomonadota</taxon>
        <taxon>Betaproteobacteria</taxon>
        <taxon>Neisseriales</taxon>
        <taxon>Leeiaceae</taxon>
        <taxon>Leeia</taxon>
    </lineage>
</organism>
<dbReference type="InterPro" id="IPR043128">
    <property type="entry name" value="Rev_trsase/Diguanyl_cyclase"/>
</dbReference>
<feature type="domain" description="PAS" evidence="2">
    <location>
        <begin position="341"/>
        <end position="372"/>
    </location>
</feature>
<dbReference type="RefSeq" id="WP_227181756.1">
    <property type="nucleotide sequence ID" value="NZ_JAJBZT010000010.1"/>
</dbReference>
<dbReference type="SUPFAM" id="SSF55785">
    <property type="entry name" value="PYP-like sensor domain (PAS domain)"/>
    <property type="match status" value="1"/>
</dbReference>
<dbReference type="Gene3D" id="3.30.70.270">
    <property type="match status" value="1"/>
</dbReference>
<evidence type="ECO:0000313" key="7">
    <source>
        <dbReference type="Proteomes" id="UP001165395"/>
    </source>
</evidence>
<dbReference type="InterPro" id="IPR000700">
    <property type="entry name" value="PAS-assoc_C"/>
</dbReference>
<keyword evidence="7" id="KW-1185">Reference proteome</keyword>
<dbReference type="EMBL" id="JAJBZT010000010">
    <property type="protein sequence ID" value="MCB6184938.1"/>
    <property type="molecule type" value="Genomic_DNA"/>
</dbReference>
<keyword evidence="1" id="KW-0472">Membrane</keyword>
<dbReference type="CDD" id="cd01949">
    <property type="entry name" value="GGDEF"/>
    <property type="match status" value="1"/>
</dbReference>
<evidence type="ECO:0000259" key="2">
    <source>
        <dbReference type="PROSITE" id="PS50112"/>
    </source>
</evidence>
<dbReference type="SMART" id="SM00091">
    <property type="entry name" value="PAS"/>
    <property type="match status" value="1"/>
</dbReference>
<keyword evidence="1" id="KW-0812">Transmembrane</keyword>
<accession>A0ABS8DBE0</accession>
<dbReference type="Gene3D" id="3.20.20.450">
    <property type="entry name" value="EAL domain"/>
    <property type="match status" value="1"/>
</dbReference>
<evidence type="ECO:0000256" key="1">
    <source>
        <dbReference type="SAM" id="Phobius"/>
    </source>
</evidence>
<dbReference type="NCBIfam" id="TIGR00254">
    <property type="entry name" value="GGDEF"/>
    <property type="match status" value="1"/>
</dbReference>
<dbReference type="PANTHER" id="PTHR44757:SF2">
    <property type="entry name" value="BIOFILM ARCHITECTURE MAINTENANCE PROTEIN MBAA"/>
    <property type="match status" value="1"/>
</dbReference>
<feature type="domain" description="EAL" evidence="4">
    <location>
        <begin position="630"/>
        <end position="884"/>
    </location>
</feature>
<keyword evidence="1" id="KW-1133">Transmembrane helix</keyword>
<dbReference type="InterPro" id="IPR000014">
    <property type="entry name" value="PAS"/>
</dbReference>
<dbReference type="InterPro" id="IPR052155">
    <property type="entry name" value="Biofilm_reg_signaling"/>
</dbReference>
<proteinExistence type="predicted"/>
<dbReference type="Gene3D" id="3.30.450.20">
    <property type="entry name" value="PAS domain"/>
    <property type="match status" value="1"/>
</dbReference>
<dbReference type="InterPro" id="IPR000160">
    <property type="entry name" value="GGDEF_dom"/>
</dbReference>
<evidence type="ECO:0000259" key="3">
    <source>
        <dbReference type="PROSITE" id="PS50113"/>
    </source>
</evidence>
<feature type="domain" description="GGDEF" evidence="5">
    <location>
        <begin position="483"/>
        <end position="621"/>
    </location>
</feature>
<dbReference type="SUPFAM" id="SSF141868">
    <property type="entry name" value="EAL domain-like"/>
    <property type="match status" value="1"/>
</dbReference>
<protein>
    <submittedName>
        <fullName evidence="6">EAL domain-containing protein</fullName>
    </submittedName>
</protein>
<dbReference type="CDD" id="cd12915">
    <property type="entry name" value="PDC2_DGC_like"/>
    <property type="match status" value="1"/>
</dbReference>
<comment type="caution">
    <text evidence="6">The sequence shown here is derived from an EMBL/GenBank/DDBJ whole genome shotgun (WGS) entry which is preliminary data.</text>
</comment>
<feature type="domain" description="PAC" evidence="3">
    <location>
        <begin position="399"/>
        <end position="451"/>
    </location>
</feature>
<reference evidence="6" key="1">
    <citation type="submission" date="2021-10" db="EMBL/GenBank/DDBJ databases">
        <title>The complete genome sequence of Leeia sp. TBRC 13508.</title>
        <authorList>
            <person name="Charoenyingcharoen P."/>
            <person name="Yukphan P."/>
        </authorList>
    </citation>
    <scope>NUCLEOTIDE SEQUENCE</scope>
    <source>
        <strain evidence="6">TBRC 13508</strain>
    </source>
</reference>
<dbReference type="NCBIfam" id="TIGR00229">
    <property type="entry name" value="sensory_box"/>
    <property type="match status" value="1"/>
</dbReference>
<dbReference type="CDD" id="cd01948">
    <property type="entry name" value="EAL"/>
    <property type="match status" value="1"/>
</dbReference>
<dbReference type="Pfam" id="PF13426">
    <property type="entry name" value="PAS_9"/>
    <property type="match status" value="1"/>
</dbReference>
<dbReference type="PROSITE" id="PS50887">
    <property type="entry name" value="GGDEF"/>
    <property type="match status" value="1"/>
</dbReference>
<dbReference type="InterPro" id="IPR001610">
    <property type="entry name" value="PAC"/>
</dbReference>
<evidence type="ECO:0000259" key="5">
    <source>
        <dbReference type="PROSITE" id="PS50887"/>
    </source>
</evidence>
<dbReference type="CDD" id="cd00130">
    <property type="entry name" value="PAS"/>
    <property type="match status" value="1"/>
</dbReference>
<dbReference type="Pfam" id="PF00990">
    <property type="entry name" value="GGDEF"/>
    <property type="match status" value="1"/>
</dbReference>
<dbReference type="SUPFAM" id="SSF55073">
    <property type="entry name" value="Nucleotide cyclase"/>
    <property type="match status" value="1"/>
</dbReference>
<dbReference type="InterPro" id="IPR035965">
    <property type="entry name" value="PAS-like_dom_sf"/>
</dbReference>
<gene>
    <name evidence="6" type="ORF">LIN78_15425</name>
</gene>
<evidence type="ECO:0000313" key="6">
    <source>
        <dbReference type="EMBL" id="MCB6184938.1"/>
    </source>
</evidence>
<dbReference type="PROSITE" id="PS50883">
    <property type="entry name" value="EAL"/>
    <property type="match status" value="1"/>
</dbReference>